<evidence type="ECO:0000259" key="2">
    <source>
        <dbReference type="Pfam" id="PF17996"/>
    </source>
</evidence>
<name>A0ABN8DRW3_9VIBR</name>
<feature type="domain" description="Carbohydrate esterase 2 N-terminal" evidence="2">
    <location>
        <begin position="39"/>
        <end position="136"/>
    </location>
</feature>
<comment type="caution">
    <text evidence="3">The sequence shown here is derived from an EMBL/GenBank/DDBJ whole genome shotgun (WGS) entry which is preliminary data.</text>
</comment>
<dbReference type="Gene3D" id="2.60.120.260">
    <property type="entry name" value="Galactose-binding domain-like"/>
    <property type="match status" value="1"/>
</dbReference>
<dbReference type="InterPro" id="IPR052762">
    <property type="entry name" value="PCW_deacetylase/CE"/>
</dbReference>
<feature type="signal peptide" evidence="1">
    <location>
        <begin position="1"/>
        <end position="25"/>
    </location>
</feature>
<dbReference type="EC" id="3.1.1.-" evidence="3"/>
<dbReference type="InterPro" id="IPR036514">
    <property type="entry name" value="SGNH_hydro_sf"/>
</dbReference>
<dbReference type="SUPFAM" id="SSF52266">
    <property type="entry name" value="SGNH hydrolase"/>
    <property type="match status" value="1"/>
</dbReference>
<keyword evidence="3" id="KW-0378">Hydrolase</keyword>
<dbReference type="InterPro" id="IPR037461">
    <property type="entry name" value="CtCE2-like_dom"/>
</dbReference>
<dbReference type="GO" id="GO:0016787">
    <property type="term" value="F:hydrolase activity"/>
    <property type="evidence" value="ECO:0007669"/>
    <property type="project" value="UniProtKB-KW"/>
</dbReference>
<gene>
    <name evidence="3" type="primary">ce2C</name>
    <name evidence="3" type="ORF">VST7929_01742</name>
</gene>
<evidence type="ECO:0000313" key="4">
    <source>
        <dbReference type="Proteomes" id="UP000838672"/>
    </source>
</evidence>
<reference evidence="3" key="1">
    <citation type="submission" date="2021-11" db="EMBL/GenBank/DDBJ databases">
        <authorList>
            <person name="Rodrigo-Torres L."/>
            <person name="Arahal R. D."/>
            <person name="Lucena T."/>
        </authorList>
    </citation>
    <scope>NUCLEOTIDE SEQUENCE</scope>
    <source>
        <strain evidence="3">CECT 7929</strain>
    </source>
</reference>
<dbReference type="CDD" id="cd01831">
    <property type="entry name" value="Endoglucanase_E_like"/>
    <property type="match status" value="1"/>
</dbReference>
<dbReference type="InterPro" id="IPR001087">
    <property type="entry name" value="GDSL"/>
</dbReference>
<dbReference type="PANTHER" id="PTHR37834:SF2">
    <property type="entry name" value="ESTERASE, SGNH HYDROLASE-TYPE"/>
    <property type="match status" value="1"/>
</dbReference>
<dbReference type="Gene3D" id="3.40.50.1110">
    <property type="entry name" value="SGNH hydrolase"/>
    <property type="match status" value="1"/>
</dbReference>
<organism evidence="3 4">
    <name type="scientific">Vibrio stylophorae</name>
    <dbReference type="NCBI Taxonomy" id="659351"/>
    <lineage>
        <taxon>Bacteria</taxon>
        <taxon>Pseudomonadati</taxon>
        <taxon>Pseudomonadota</taxon>
        <taxon>Gammaproteobacteria</taxon>
        <taxon>Vibrionales</taxon>
        <taxon>Vibrionaceae</taxon>
        <taxon>Vibrio</taxon>
    </lineage>
</organism>
<evidence type="ECO:0000256" key="1">
    <source>
        <dbReference type="SAM" id="SignalP"/>
    </source>
</evidence>
<feature type="chain" id="PRO_5046888781" evidence="1">
    <location>
        <begin position="26"/>
        <end position="366"/>
    </location>
</feature>
<proteinExistence type="predicted"/>
<dbReference type="Pfam" id="PF00657">
    <property type="entry name" value="Lipase_GDSL"/>
    <property type="match status" value="1"/>
</dbReference>
<dbReference type="PANTHER" id="PTHR37834">
    <property type="entry name" value="GDSL-LIKE LIPASE/ACYLHYDROLASE DOMAIN PROTEIN (AFU_ORTHOLOGUE AFUA_2G00620)"/>
    <property type="match status" value="1"/>
</dbReference>
<dbReference type="Proteomes" id="UP000838672">
    <property type="component" value="Unassembled WGS sequence"/>
</dbReference>
<dbReference type="RefSeq" id="WP_237466282.1">
    <property type="nucleotide sequence ID" value="NZ_CAKLDI010000001.1"/>
</dbReference>
<keyword evidence="4" id="KW-1185">Reference proteome</keyword>
<evidence type="ECO:0000313" key="3">
    <source>
        <dbReference type="EMBL" id="CAH0533866.1"/>
    </source>
</evidence>
<dbReference type="Pfam" id="PF17996">
    <property type="entry name" value="CE2_N"/>
    <property type="match status" value="1"/>
</dbReference>
<accession>A0ABN8DRW3</accession>
<dbReference type="EMBL" id="CAKLDI010000001">
    <property type="protein sequence ID" value="CAH0533866.1"/>
    <property type="molecule type" value="Genomic_DNA"/>
</dbReference>
<keyword evidence="1" id="KW-0732">Signal</keyword>
<dbReference type="InterPro" id="IPR040794">
    <property type="entry name" value="CE2_N"/>
</dbReference>
<sequence length="366" mass="41497">MLKKITRSMLACVLGFYALTPAIQAQEMDIAATDYRIQYQGRINTDWQHQQVTMNWPGSQIAFQFEGRQVAIWLNGQGSQFDLLINGERKQTIKTSWLMQRYELLNTPHANKVEIRLVKRTESPGSLVTIRGLETQGRVEGIWGYRPHILFIGDSISAGYAAESNQRECTWQEIENSSNARIAYPMLTAQQLGATHSQVSYSGLGLLRNWEGNASHHNLTHYFDKAAAIYQGSTEYIDKMPQLIVLQAGNNDFSSDLQPGEPWTNPDQLQKDWQAHYIAQVNQLRQRYGQHTPIIVVSTYIWPHDRLTKAVDAVEAHFASINQPVHRFILSASLEGCQWHPTASDHQSIAQALATLIESKHLLPAY</sequence>
<protein>
    <submittedName>
        <fullName evidence="3">Acetylxylan esterase / glucomannan deacetylase</fullName>
        <ecNumber evidence="3">3.1.1.-</ecNumber>
    </submittedName>
</protein>